<dbReference type="EMBL" id="QJKJ01004454">
    <property type="protein sequence ID" value="RDX94115.1"/>
    <property type="molecule type" value="Genomic_DNA"/>
</dbReference>
<name>A0A371GUA8_MUCPR</name>
<accession>A0A371GUA8</accession>
<feature type="non-terminal residue" evidence="1">
    <location>
        <position position="1"/>
    </location>
</feature>
<evidence type="ECO:0000313" key="1">
    <source>
        <dbReference type="EMBL" id="RDX94115.1"/>
    </source>
</evidence>
<comment type="caution">
    <text evidence="1">The sequence shown here is derived from an EMBL/GenBank/DDBJ whole genome shotgun (WGS) entry which is preliminary data.</text>
</comment>
<organism evidence="1 2">
    <name type="scientific">Mucuna pruriens</name>
    <name type="common">Velvet bean</name>
    <name type="synonym">Dolichos pruriens</name>
    <dbReference type="NCBI Taxonomy" id="157652"/>
    <lineage>
        <taxon>Eukaryota</taxon>
        <taxon>Viridiplantae</taxon>
        <taxon>Streptophyta</taxon>
        <taxon>Embryophyta</taxon>
        <taxon>Tracheophyta</taxon>
        <taxon>Spermatophyta</taxon>
        <taxon>Magnoliopsida</taxon>
        <taxon>eudicotyledons</taxon>
        <taxon>Gunneridae</taxon>
        <taxon>Pentapetalae</taxon>
        <taxon>rosids</taxon>
        <taxon>fabids</taxon>
        <taxon>Fabales</taxon>
        <taxon>Fabaceae</taxon>
        <taxon>Papilionoideae</taxon>
        <taxon>50 kb inversion clade</taxon>
        <taxon>NPAAA clade</taxon>
        <taxon>indigoferoid/millettioid clade</taxon>
        <taxon>Phaseoleae</taxon>
        <taxon>Mucuna</taxon>
    </lineage>
</organism>
<dbReference type="OrthoDB" id="1928766at2759"/>
<protein>
    <submittedName>
        <fullName evidence="1">Uncharacterized protein</fullName>
    </submittedName>
</protein>
<keyword evidence="2" id="KW-1185">Reference proteome</keyword>
<evidence type="ECO:0000313" key="2">
    <source>
        <dbReference type="Proteomes" id="UP000257109"/>
    </source>
</evidence>
<sequence>MLGINPYLLCHRLFVNPSTCSMSQKKRKLREKKQVAVREEMNKLLFVHFYGTRPGYPMWLWLKRLAKNGECARTTFDLNKACPKIPYQA</sequence>
<dbReference type="AlphaFoldDB" id="A0A371GUA8"/>
<dbReference type="Proteomes" id="UP000257109">
    <property type="component" value="Unassembled WGS sequence"/>
</dbReference>
<gene>
    <name evidence="1" type="ORF">CR513_23548</name>
</gene>
<reference evidence="1" key="1">
    <citation type="submission" date="2018-05" db="EMBL/GenBank/DDBJ databases">
        <title>Draft genome of Mucuna pruriens seed.</title>
        <authorList>
            <person name="Nnadi N.E."/>
            <person name="Vos R."/>
            <person name="Hasami M.H."/>
            <person name="Devisetty U.K."/>
            <person name="Aguiy J.C."/>
        </authorList>
    </citation>
    <scope>NUCLEOTIDE SEQUENCE [LARGE SCALE GENOMIC DNA]</scope>
    <source>
        <strain evidence="1">JCA_2017</strain>
    </source>
</reference>
<proteinExistence type="predicted"/>